<gene>
    <name evidence="1" type="ORF">UFOVP365_41</name>
</gene>
<proteinExistence type="predicted"/>
<reference evidence="1" key="1">
    <citation type="submission" date="2020-05" db="EMBL/GenBank/DDBJ databases">
        <authorList>
            <person name="Chiriac C."/>
            <person name="Salcher M."/>
            <person name="Ghai R."/>
            <person name="Kavagutti S V."/>
        </authorList>
    </citation>
    <scope>NUCLEOTIDE SEQUENCE</scope>
</reference>
<evidence type="ECO:0000313" key="1">
    <source>
        <dbReference type="EMBL" id="CAB5222977.1"/>
    </source>
</evidence>
<accession>A0A6J7WYV9</accession>
<sequence length="83" mass="9097">MDPNWIQTVGLPTASLVAIGYGFWTASQWIATHLVLPLRDRHFEFLDSMSKTLKTIADTQEAMAAEIGAIARSTLPKDPPSKA</sequence>
<name>A0A6J7WYV9_9CAUD</name>
<organism evidence="1">
    <name type="scientific">uncultured Caudovirales phage</name>
    <dbReference type="NCBI Taxonomy" id="2100421"/>
    <lineage>
        <taxon>Viruses</taxon>
        <taxon>Duplodnaviria</taxon>
        <taxon>Heunggongvirae</taxon>
        <taxon>Uroviricota</taxon>
        <taxon>Caudoviricetes</taxon>
        <taxon>Peduoviridae</taxon>
        <taxon>Maltschvirus</taxon>
        <taxon>Maltschvirus maltsch</taxon>
    </lineage>
</organism>
<protein>
    <submittedName>
        <fullName evidence="1">Uncharacterized protein</fullName>
    </submittedName>
</protein>
<dbReference type="EMBL" id="LR798309">
    <property type="protein sequence ID" value="CAB5222977.1"/>
    <property type="molecule type" value="Genomic_DNA"/>
</dbReference>